<proteinExistence type="predicted"/>
<keyword evidence="3" id="KW-1185">Reference proteome</keyword>
<feature type="region of interest" description="Disordered" evidence="1">
    <location>
        <begin position="627"/>
        <end position="670"/>
    </location>
</feature>
<comment type="caution">
    <text evidence="2">The sequence shown here is derived from an EMBL/GenBank/DDBJ whole genome shotgun (WGS) entry which is preliminary data.</text>
</comment>
<reference evidence="2 3" key="1">
    <citation type="submission" date="2020-04" db="EMBL/GenBank/DDBJ databases">
        <title>Ramlibacter sp. G-1-2-2 isolated from soil.</title>
        <authorList>
            <person name="Dahal R.H."/>
        </authorList>
    </citation>
    <scope>NUCLEOTIDE SEQUENCE [LARGE SCALE GENOMIC DNA]</scope>
    <source>
        <strain evidence="2 3">G-1-2-2</strain>
    </source>
</reference>
<organism evidence="2 3">
    <name type="scientific">Ramlibacter agri</name>
    <dbReference type="NCBI Taxonomy" id="2728837"/>
    <lineage>
        <taxon>Bacteria</taxon>
        <taxon>Pseudomonadati</taxon>
        <taxon>Pseudomonadota</taxon>
        <taxon>Betaproteobacteria</taxon>
        <taxon>Burkholderiales</taxon>
        <taxon>Comamonadaceae</taxon>
        <taxon>Ramlibacter</taxon>
    </lineage>
</organism>
<dbReference type="RefSeq" id="WP_169420574.1">
    <property type="nucleotide sequence ID" value="NZ_JABBFX010000002.1"/>
</dbReference>
<dbReference type="Proteomes" id="UP000541185">
    <property type="component" value="Unassembled WGS sequence"/>
</dbReference>
<dbReference type="Gene3D" id="2.60.120.1290">
    <property type="match status" value="1"/>
</dbReference>
<dbReference type="GO" id="GO:0006508">
    <property type="term" value="P:proteolysis"/>
    <property type="evidence" value="ECO:0007669"/>
    <property type="project" value="InterPro"/>
</dbReference>
<dbReference type="GO" id="GO:0004252">
    <property type="term" value="F:serine-type endopeptidase activity"/>
    <property type="evidence" value="ECO:0007669"/>
    <property type="project" value="InterPro"/>
</dbReference>
<protein>
    <recommendedName>
        <fullName evidence="4">Peptidase S8/S53 domain-containing protein</fullName>
    </recommendedName>
</protein>
<dbReference type="InterPro" id="IPR036852">
    <property type="entry name" value="Peptidase_S8/S53_dom_sf"/>
</dbReference>
<evidence type="ECO:0000313" key="3">
    <source>
        <dbReference type="Proteomes" id="UP000541185"/>
    </source>
</evidence>
<sequence length="733" mass="78914">MDLAWLPLLRAPSPMKSQFGWKFESDIDGLDPYVIWGYATDFSGFGDGTKPVTLPLLIEYDSEPHMTAQSAAQPASERTALLSRLRHELRNLAEQRAHGNSVEQEQSRSEEAMQRNRAKQLVVTPLLDRLLKEWGATVPEVYLRQIANTKAHRYTLTAQVSPQFILFFGKPWTFPGSPPIQVRALLSMPRAAAAQIRESKILQSQVGQPQQPAPVRAPCIAIIDDGCPFAHGNLRYWDNVHGQWKSRVRFLWDQSGEASGTAWRVPQPMGYGVELAQDDVDGYLTPRTSSNGELDEDGCYADAGYGAVQARWTHGSVVTDLAAGAPNPVATPGTAAAADLASAAPIIFVQLPRSAVDDPTGGGLHRYVIDALRYIDARTSDATVNPETKCPVVINLSYGTFAGPHDGTSPVEVAIDDFLEQRPDCAVMVAAGNAYDAEIHAQVRIRSEGSKALRWSVAPDDKTHSFMEVWLPPTDEFGQPTALAVRLIPPAGLGPVSPLVTIGTSWFGFPAPGTAGPAICGIVYPTSTPQGKYGTMALLCVAGTQGSGNLAPAGIWTVEICNQGSGTVEIDAWIERDDPSFQGRGKQSRFDDPDLDYVTPKNTLGSYSHAVHAVVVGGYLDAQSLNRPPAEYSSSGPGRLGHGRSGPDVATVSEESLTEHGLRAAGTRTGDTVRLKGTSVANPVAARRLFNELLNGNPPPADLQKGLRDKADQRNPYTEGPERVGAGRLRKLP</sequence>
<evidence type="ECO:0000256" key="1">
    <source>
        <dbReference type="SAM" id="MobiDB-lite"/>
    </source>
</evidence>
<gene>
    <name evidence="2" type="ORF">HHL11_21305</name>
</gene>
<dbReference type="Gene3D" id="3.40.50.200">
    <property type="entry name" value="Peptidase S8/S53 domain"/>
    <property type="match status" value="1"/>
</dbReference>
<feature type="compositionally biased region" description="Basic and acidic residues" evidence="1">
    <location>
        <begin position="105"/>
        <end position="114"/>
    </location>
</feature>
<accession>A0A848HA34</accession>
<dbReference type="EMBL" id="JABBFX010000002">
    <property type="protein sequence ID" value="NML46301.1"/>
    <property type="molecule type" value="Genomic_DNA"/>
</dbReference>
<name>A0A848HA34_9BURK</name>
<evidence type="ECO:0000313" key="2">
    <source>
        <dbReference type="EMBL" id="NML46301.1"/>
    </source>
</evidence>
<dbReference type="AlphaFoldDB" id="A0A848HA34"/>
<feature type="region of interest" description="Disordered" evidence="1">
    <location>
        <begin position="94"/>
        <end position="115"/>
    </location>
</feature>
<feature type="region of interest" description="Disordered" evidence="1">
    <location>
        <begin position="693"/>
        <end position="733"/>
    </location>
</feature>
<evidence type="ECO:0008006" key="4">
    <source>
        <dbReference type="Google" id="ProtNLM"/>
    </source>
</evidence>
<dbReference type="SUPFAM" id="SSF52743">
    <property type="entry name" value="Subtilisin-like"/>
    <property type="match status" value="1"/>
</dbReference>